<dbReference type="InterPro" id="IPR004170">
    <property type="entry name" value="WWE_dom"/>
</dbReference>
<keyword evidence="3 6" id="KW-1133">Transmembrane helix</keyword>
<feature type="transmembrane region" description="Helical" evidence="6">
    <location>
        <begin position="513"/>
        <end position="535"/>
    </location>
</feature>
<accession>A0ABN9U6I8</accession>
<dbReference type="Gene3D" id="1.10.287.70">
    <property type="match status" value="1"/>
</dbReference>
<proteinExistence type="predicted"/>
<feature type="transmembrane region" description="Helical" evidence="6">
    <location>
        <begin position="479"/>
        <end position="501"/>
    </location>
</feature>
<evidence type="ECO:0000256" key="5">
    <source>
        <dbReference type="SAM" id="MobiDB-lite"/>
    </source>
</evidence>
<comment type="subcellular location">
    <subcellularLocation>
        <location evidence="1">Membrane</location>
        <topology evidence="1">Multi-pass membrane protein</topology>
    </subcellularLocation>
</comment>
<evidence type="ECO:0000313" key="10">
    <source>
        <dbReference type="Proteomes" id="UP001189429"/>
    </source>
</evidence>
<feature type="region of interest" description="Disordered" evidence="5">
    <location>
        <begin position="680"/>
        <end position="699"/>
    </location>
</feature>
<evidence type="ECO:0000256" key="4">
    <source>
        <dbReference type="ARBA" id="ARBA00023136"/>
    </source>
</evidence>
<feature type="transmembrane region" description="Helical" evidence="6">
    <location>
        <begin position="337"/>
        <end position="360"/>
    </location>
</feature>
<gene>
    <name evidence="9" type="ORF">PCOR1329_LOCUS45198</name>
</gene>
<evidence type="ECO:0000259" key="8">
    <source>
        <dbReference type="PROSITE" id="PS50918"/>
    </source>
</evidence>
<evidence type="ECO:0000313" key="9">
    <source>
        <dbReference type="EMBL" id="CAK0853857.1"/>
    </source>
</evidence>
<name>A0ABN9U6I8_9DINO</name>
<dbReference type="SUPFAM" id="SSF117839">
    <property type="entry name" value="WWE domain"/>
    <property type="match status" value="1"/>
</dbReference>
<feature type="region of interest" description="Disordered" evidence="5">
    <location>
        <begin position="95"/>
        <end position="116"/>
    </location>
</feature>
<dbReference type="InterPro" id="IPR018247">
    <property type="entry name" value="EF_Hand_1_Ca_BS"/>
</dbReference>
<dbReference type="InterPro" id="IPR027359">
    <property type="entry name" value="Volt_channel_dom_sf"/>
</dbReference>
<dbReference type="Gene3D" id="1.20.120.350">
    <property type="entry name" value="Voltage-gated potassium channels. Chain C"/>
    <property type="match status" value="1"/>
</dbReference>
<evidence type="ECO:0000256" key="1">
    <source>
        <dbReference type="ARBA" id="ARBA00004141"/>
    </source>
</evidence>
<protein>
    <submittedName>
        <fullName evidence="9">Uncharacterized protein</fullName>
    </submittedName>
</protein>
<dbReference type="PROSITE" id="PS00018">
    <property type="entry name" value="EF_HAND_1"/>
    <property type="match status" value="1"/>
</dbReference>
<dbReference type="Pfam" id="PF02825">
    <property type="entry name" value="WWE"/>
    <property type="match status" value="1"/>
</dbReference>
<sequence length="699" mass="77403">MNSAQRSRAPSRGFWKRTAARWRSCSCSLTPSAKNGRRRPAAHHISPMKMPEVCVRHRAIMADHGAGSTVANTLEPKLGWAEPRVDMQGHDNVDRAASASTRTSTGGCTGTATPATGCSGVNDSVDKAHDGSCSVVPAASTTPLDAEPVAEPAKLMQGGNPERFSGPHWQWMHRTGWKGYDPEASDKIEEAFQKGHPKARLKAGKKGSSPMNIFFEDMVQHDEASGNSRDVRRVGPNPWWQRLRRHLLSYYYAWDTGLPRTETLADSKARKKLIQKAGIGAVGSKLDLAQNFYHPTGLAAAVARSKFFHGIATLVVALNTIWIAIELDNNDGPTSKVGFQVVDHVFCGLFTVELVVRFAAYRRKVFCLRDGWFCFDGALVLPMWLDLWLLPLVGLLAGDERGSSLKGDLTVLRVARLLRLTRMYRLLKSVPTMMTLLRGITTSIRPVSIAVGLLILIIYLFSIIFRSLVDPGGFLEMEYFPSVTYTMLFLLMHGTFLDSVGAKGFEINREGGIVLMFFFLAYIFMTSFLMLNMLIGVVCEMVSTVKNGEQELMAKVSLQAQLSDIMDVYDADGTGSLTQSEFHLFINNSEVVQALHHFDVDIKGLDTLSEMMFSHVSPEGGSEEAAIGFDDIMSLAVRLKGTSASRVEDIVKLREFTKHRLEALEQHLISNQRMLEERVVHSHSSLANPPEVRRGSVLR</sequence>
<reference evidence="9" key="1">
    <citation type="submission" date="2023-10" db="EMBL/GenBank/DDBJ databases">
        <authorList>
            <person name="Chen Y."/>
            <person name="Shah S."/>
            <person name="Dougan E. K."/>
            <person name="Thang M."/>
            <person name="Chan C."/>
        </authorList>
    </citation>
    <scope>NUCLEOTIDE SEQUENCE [LARGE SCALE GENOMIC DNA]</scope>
</reference>
<feature type="transmembrane region" description="Helical" evidence="6">
    <location>
        <begin position="447"/>
        <end position="467"/>
    </location>
</feature>
<evidence type="ECO:0000256" key="3">
    <source>
        <dbReference type="ARBA" id="ARBA00022989"/>
    </source>
</evidence>
<keyword evidence="10" id="KW-1185">Reference proteome</keyword>
<dbReference type="PROSITE" id="PS50222">
    <property type="entry name" value="EF_HAND_2"/>
    <property type="match status" value="1"/>
</dbReference>
<keyword evidence="4 6" id="KW-0472">Membrane</keyword>
<dbReference type="PANTHER" id="PTHR10037:SF62">
    <property type="entry name" value="SODIUM CHANNEL PROTEIN 60E"/>
    <property type="match status" value="1"/>
</dbReference>
<comment type="caution">
    <text evidence="9">The sequence shown here is derived from an EMBL/GenBank/DDBJ whole genome shotgun (WGS) entry which is preliminary data.</text>
</comment>
<evidence type="ECO:0000256" key="2">
    <source>
        <dbReference type="ARBA" id="ARBA00022692"/>
    </source>
</evidence>
<dbReference type="EMBL" id="CAUYUJ010015431">
    <property type="protein sequence ID" value="CAK0853857.1"/>
    <property type="molecule type" value="Genomic_DNA"/>
</dbReference>
<dbReference type="SUPFAM" id="SSF81324">
    <property type="entry name" value="Voltage-gated potassium channels"/>
    <property type="match status" value="1"/>
</dbReference>
<evidence type="ECO:0000256" key="6">
    <source>
        <dbReference type="SAM" id="Phobius"/>
    </source>
</evidence>
<feature type="domain" description="WWE" evidence="8">
    <location>
        <begin position="154"/>
        <end position="233"/>
    </location>
</feature>
<dbReference type="PROSITE" id="PS50918">
    <property type="entry name" value="WWE"/>
    <property type="match status" value="1"/>
</dbReference>
<dbReference type="InterPro" id="IPR018123">
    <property type="entry name" value="WWE-dom_subgr"/>
</dbReference>
<dbReference type="Proteomes" id="UP001189429">
    <property type="component" value="Unassembled WGS sequence"/>
</dbReference>
<dbReference type="SMART" id="SM00678">
    <property type="entry name" value="WWE"/>
    <property type="match status" value="1"/>
</dbReference>
<keyword evidence="2 6" id="KW-0812">Transmembrane</keyword>
<dbReference type="InterPro" id="IPR037197">
    <property type="entry name" value="WWE_dom_sf"/>
</dbReference>
<evidence type="ECO:0000259" key="7">
    <source>
        <dbReference type="PROSITE" id="PS50222"/>
    </source>
</evidence>
<dbReference type="Pfam" id="PF00520">
    <property type="entry name" value="Ion_trans"/>
    <property type="match status" value="1"/>
</dbReference>
<dbReference type="Gene3D" id="3.30.720.50">
    <property type="match status" value="1"/>
</dbReference>
<dbReference type="InterPro" id="IPR043203">
    <property type="entry name" value="VGCC_Ca_Na"/>
</dbReference>
<dbReference type="InterPro" id="IPR002048">
    <property type="entry name" value="EF_hand_dom"/>
</dbReference>
<dbReference type="PANTHER" id="PTHR10037">
    <property type="entry name" value="VOLTAGE-GATED CATION CHANNEL CALCIUM AND SODIUM"/>
    <property type="match status" value="1"/>
</dbReference>
<dbReference type="InterPro" id="IPR005821">
    <property type="entry name" value="Ion_trans_dom"/>
</dbReference>
<feature type="transmembrane region" description="Helical" evidence="6">
    <location>
        <begin position="307"/>
        <end position="325"/>
    </location>
</feature>
<feature type="domain" description="EF-hand" evidence="7">
    <location>
        <begin position="557"/>
        <end position="592"/>
    </location>
</feature>
<organism evidence="9 10">
    <name type="scientific">Prorocentrum cordatum</name>
    <dbReference type="NCBI Taxonomy" id="2364126"/>
    <lineage>
        <taxon>Eukaryota</taxon>
        <taxon>Sar</taxon>
        <taxon>Alveolata</taxon>
        <taxon>Dinophyceae</taxon>
        <taxon>Prorocentrales</taxon>
        <taxon>Prorocentraceae</taxon>
        <taxon>Prorocentrum</taxon>
    </lineage>
</organism>